<dbReference type="Proteomes" id="UP001628193">
    <property type="component" value="Unassembled WGS sequence"/>
</dbReference>
<evidence type="ECO:0000313" key="4">
    <source>
        <dbReference type="Proteomes" id="UP001628193"/>
    </source>
</evidence>
<evidence type="ECO:0000259" key="2">
    <source>
        <dbReference type="Pfam" id="PF17680"/>
    </source>
</evidence>
<evidence type="ECO:0000256" key="1">
    <source>
        <dbReference type="SAM" id="MobiDB-lite"/>
    </source>
</evidence>
<dbReference type="InterPro" id="IPR041215">
    <property type="entry name" value="FlgO_dom"/>
</dbReference>
<reference evidence="3 4" key="1">
    <citation type="submission" date="2024-09" db="EMBL/GenBank/DDBJ databases">
        <title>Draft genome sequence of Candidatus Magnetaquicoccaceae bacterium FCR-1.</title>
        <authorList>
            <person name="Shimoshige H."/>
            <person name="Shimamura S."/>
            <person name="Taoka A."/>
            <person name="Kobayashi H."/>
            <person name="Maekawa T."/>
        </authorList>
    </citation>
    <scope>NUCLEOTIDE SEQUENCE [LARGE SCALE GENOMIC DNA]</scope>
    <source>
        <strain evidence="3 4">FCR-1</strain>
    </source>
</reference>
<proteinExistence type="predicted"/>
<keyword evidence="4" id="KW-1185">Reference proteome</keyword>
<name>A0ABQ0C9R2_9PROT</name>
<dbReference type="Pfam" id="PF17680">
    <property type="entry name" value="FlgO"/>
    <property type="match status" value="1"/>
</dbReference>
<gene>
    <name evidence="3" type="ORF">SIID45300_01965</name>
</gene>
<organism evidence="3 4">
    <name type="scientific">Candidatus Magnetaquiglobus chichijimensis</name>
    <dbReference type="NCBI Taxonomy" id="3141448"/>
    <lineage>
        <taxon>Bacteria</taxon>
        <taxon>Pseudomonadati</taxon>
        <taxon>Pseudomonadota</taxon>
        <taxon>Magnetococcia</taxon>
        <taxon>Magnetococcales</taxon>
        <taxon>Candidatus Magnetaquicoccaceae</taxon>
        <taxon>Candidatus Magnetaquiglobus</taxon>
    </lineage>
</organism>
<dbReference type="RefSeq" id="WP_420905325.1">
    <property type="nucleotide sequence ID" value="NZ_BAAFGK010000004.1"/>
</dbReference>
<feature type="domain" description="FlgO" evidence="2">
    <location>
        <begin position="75"/>
        <end position="205"/>
    </location>
</feature>
<accession>A0ABQ0C9R2</accession>
<evidence type="ECO:0000313" key="3">
    <source>
        <dbReference type="EMBL" id="GAB0057633.1"/>
    </source>
</evidence>
<sequence length="212" mass="22714">MKRPLPNLHDGERTPTSPDRGSPFRNSLARCATPALAIVLLVAGGCATNPGQEGYPLVSVPLTSTPEVEPGEVAQQAAEVMLQTVGERLHAREVILPASFVEESNMEKSSPLGRMLAKQMATRFTQAGHSVVELTLRSDILLKKGAGQFVLSQEAKEIKKTHKVSAVLAGSYVTAKNRVYVNAQLVRTSDGVVMASSDYSIPLTPNIKALLK</sequence>
<dbReference type="EMBL" id="BAAFGK010000004">
    <property type="protein sequence ID" value="GAB0057633.1"/>
    <property type="molecule type" value="Genomic_DNA"/>
</dbReference>
<feature type="region of interest" description="Disordered" evidence="1">
    <location>
        <begin position="1"/>
        <end position="26"/>
    </location>
</feature>
<protein>
    <recommendedName>
        <fullName evidence="2">FlgO domain-containing protein</fullName>
    </recommendedName>
</protein>
<comment type="caution">
    <text evidence="3">The sequence shown here is derived from an EMBL/GenBank/DDBJ whole genome shotgun (WGS) entry which is preliminary data.</text>
</comment>